<sequence>MNQEHFFLKKISILWGGAMLGILCICITGCSGFYDVNPYSVVKDEDFNKNRDDLNAAAMGMYQPLTQEVHKFLLWGDARADMVTTGQKEPDPYINEFVLNAVSVQNPYTNYAGIYKTIARCNRQMEKVYDVAKLDDRILDRDAGAFYAEALLLRSYAYFILAKNFKQFPIILSDVAENFKYVNESGDTVIRKAQSMTNAEIRNGFYYMNNREDIFRMIYNDALTVLGILPINYQWNRNTLPAQERYGRVSQAMAATFASELALWLGDYQAASAFANSPVRNNNHTLGTSGTWTNQFTGSYASLHSMFLLGYMYNNAFEVNRLQEFTSSVAKDGGKYYLKPASRVIKNIFSYEGGDIRTSFSYKIVNGDTVIWKYIGSDNVASMRPAFQSDASWNFYRSADAYLIKAMADLMLNDYATAFNFVNMLRVARGLKELDPLQTNYRDKEFMLDLIFKEKARENAFEGKRWYDLMLWSRLSGKNQLADAVAAKYSSLQSESIKAQLQNQDNWYIPIDPLLW</sequence>
<feature type="transmembrane region" description="Helical" evidence="6">
    <location>
        <begin position="12"/>
        <end position="34"/>
    </location>
</feature>
<evidence type="ECO:0000256" key="5">
    <source>
        <dbReference type="ARBA" id="ARBA00023237"/>
    </source>
</evidence>
<proteinExistence type="inferred from homology"/>
<gene>
    <name evidence="9" type="ORF">U0035_02365</name>
</gene>
<evidence type="ECO:0000313" key="10">
    <source>
        <dbReference type="Proteomes" id="UP001325680"/>
    </source>
</evidence>
<comment type="subcellular location">
    <subcellularLocation>
        <location evidence="1">Cell outer membrane</location>
    </subcellularLocation>
</comment>
<evidence type="ECO:0000256" key="3">
    <source>
        <dbReference type="ARBA" id="ARBA00022729"/>
    </source>
</evidence>
<dbReference type="Gene3D" id="1.25.40.390">
    <property type="match status" value="1"/>
</dbReference>
<evidence type="ECO:0000256" key="4">
    <source>
        <dbReference type="ARBA" id="ARBA00023136"/>
    </source>
</evidence>
<reference evidence="9 10" key="1">
    <citation type="submission" date="2023-12" db="EMBL/GenBank/DDBJ databases">
        <title>Genome sequencing and assembly of bacterial species from a model synthetic community.</title>
        <authorList>
            <person name="Hogle S.L."/>
        </authorList>
    </citation>
    <scope>NUCLEOTIDE SEQUENCE [LARGE SCALE GENOMIC DNA]</scope>
    <source>
        <strain evidence="9 10">HAMBI_3031</strain>
    </source>
</reference>
<keyword evidence="6" id="KW-0812">Transmembrane</keyword>
<keyword evidence="10" id="KW-1185">Reference proteome</keyword>
<dbReference type="InterPro" id="IPR033985">
    <property type="entry name" value="SusD-like_N"/>
</dbReference>
<organism evidence="9 10">
    <name type="scientific">Niabella yanshanensis</name>
    <dbReference type="NCBI Taxonomy" id="577386"/>
    <lineage>
        <taxon>Bacteria</taxon>
        <taxon>Pseudomonadati</taxon>
        <taxon>Bacteroidota</taxon>
        <taxon>Chitinophagia</taxon>
        <taxon>Chitinophagales</taxon>
        <taxon>Chitinophagaceae</taxon>
        <taxon>Niabella</taxon>
    </lineage>
</organism>
<dbReference type="Proteomes" id="UP001325680">
    <property type="component" value="Chromosome"/>
</dbReference>
<dbReference type="RefSeq" id="WP_114792573.1">
    <property type="nucleotide sequence ID" value="NZ_CP139960.1"/>
</dbReference>
<dbReference type="EMBL" id="CP139960">
    <property type="protein sequence ID" value="WQD38989.1"/>
    <property type="molecule type" value="Genomic_DNA"/>
</dbReference>
<evidence type="ECO:0000313" key="9">
    <source>
        <dbReference type="EMBL" id="WQD38989.1"/>
    </source>
</evidence>
<evidence type="ECO:0000256" key="1">
    <source>
        <dbReference type="ARBA" id="ARBA00004442"/>
    </source>
</evidence>
<accession>A0ABZ0W8J2</accession>
<feature type="domain" description="RagB/SusD" evidence="7">
    <location>
        <begin position="370"/>
        <end position="496"/>
    </location>
</feature>
<feature type="domain" description="SusD-like N-terminal" evidence="8">
    <location>
        <begin position="33"/>
        <end position="181"/>
    </location>
</feature>
<keyword evidence="3" id="KW-0732">Signal</keyword>
<keyword evidence="4 6" id="KW-0472">Membrane</keyword>
<comment type="similarity">
    <text evidence="2">Belongs to the SusD family.</text>
</comment>
<evidence type="ECO:0000259" key="7">
    <source>
        <dbReference type="Pfam" id="PF07980"/>
    </source>
</evidence>
<dbReference type="Pfam" id="PF14322">
    <property type="entry name" value="SusD-like_3"/>
    <property type="match status" value="1"/>
</dbReference>
<evidence type="ECO:0000256" key="6">
    <source>
        <dbReference type="SAM" id="Phobius"/>
    </source>
</evidence>
<dbReference type="SUPFAM" id="SSF48452">
    <property type="entry name" value="TPR-like"/>
    <property type="match status" value="1"/>
</dbReference>
<name>A0ABZ0W8J2_9BACT</name>
<dbReference type="InterPro" id="IPR011990">
    <property type="entry name" value="TPR-like_helical_dom_sf"/>
</dbReference>
<evidence type="ECO:0000256" key="2">
    <source>
        <dbReference type="ARBA" id="ARBA00006275"/>
    </source>
</evidence>
<evidence type="ECO:0000259" key="8">
    <source>
        <dbReference type="Pfam" id="PF14322"/>
    </source>
</evidence>
<keyword evidence="6" id="KW-1133">Transmembrane helix</keyword>
<protein>
    <submittedName>
        <fullName evidence="9">RagB/SusD family nutrient uptake outer membrane protein</fullName>
    </submittedName>
</protein>
<keyword evidence="5" id="KW-0998">Cell outer membrane</keyword>
<dbReference type="Pfam" id="PF07980">
    <property type="entry name" value="SusD_RagB"/>
    <property type="match status" value="1"/>
</dbReference>
<dbReference type="InterPro" id="IPR012944">
    <property type="entry name" value="SusD_RagB_dom"/>
</dbReference>